<dbReference type="CDD" id="cd18887">
    <property type="entry name" value="NUDIX_UGPPase_Nudt14"/>
    <property type="match status" value="1"/>
</dbReference>
<dbReference type="AlphaFoldDB" id="A0A8C4NA88"/>
<dbReference type="Ensembl" id="ENSEBUT00000003897.1">
    <property type="protein sequence ID" value="ENSEBUP00000003524.1"/>
    <property type="gene ID" value="ENSEBUG00000002515.1"/>
</dbReference>
<dbReference type="PANTHER" id="PTHR11839">
    <property type="entry name" value="UDP/ADP-SUGAR PYROPHOSPHATASE"/>
    <property type="match status" value="1"/>
</dbReference>
<sequence length="286" mass="30961">MTRERQNVTSGGRSFGAVGGVGRMEHISRVNVVPCTESKYLRPFRVFYTQNGVNKSWDFMKTHDSVMILIYNTSSRCFVFVKQFRPAVYMREMESHKNASAVAKKSCSASCADGCPFSGRGDLTPPEGTIARPELAENSGTSRASWKPSSPGVTLELCAGILDKDLCAMETASEEVLEECGYAVPAKALRRIACFRGGVGVSGGCMTMFYAEVTDSMRVPGAGGGCADEGEYIIPVDVPVAQAASLLDDRESDDHLCGVLLVIWRVGDTDHFIPQPRGSYSEGRVL</sequence>
<accession>A0A8C4NA88</accession>
<evidence type="ECO:0000313" key="4">
    <source>
        <dbReference type="Proteomes" id="UP000694388"/>
    </source>
</evidence>
<protein>
    <submittedName>
        <fullName evidence="3">Nudix (nucleoside diphosphate linked moiety X)-type motif 14</fullName>
    </submittedName>
</protein>
<dbReference type="GeneTree" id="ENSGT00940000154045"/>
<dbReference type="PANTHER" id="PTHR11839:SF15">
    <property type="entry name" value="URIDINE DIPHOSPHATE GLUCOSE PYROPHOSPHATASE NUDT14"/>
    <property type="match status" value="1"/>
</dbReference>
<evidence type="ECO:0000256" key="1">
    <source>
        <dbReference type="ARBA" id="ARBA00005582"/>
    </source>
</evidence>
<dbReference type="SUPFAM" id="SSF55811">
    <property type="entry name" value="Nudix"/>
    <property type="match status" value="1"/>
</dbReference>
<evidence type="ECO:0000313" key="3">
    <source>
        <dbReference type="Ensembl" id="ENSEBUP00000003524.1"/>
    </source>
</evidence>
<dbReference type="GO" id="GO:0019693">
    <property type="term" value="P:ribose phosphate metabolic process"/>
    <property type="evidence" value="ECO:0007669"/>
    <property type="project" value="TreeGrafter"/>
</dbReference>
<organism evidence="3 4">
    <name type="scientific">Eptatretus burgeri</name>
    <name type="common">Inshore hagfish</name>
    <dbReference type="NCBI Taxonomy" id="7764"/>
    <lineage>
        <taxon>Eukaryota</taxon>
        <taxon>Metazoa</taxon>
        <taxon>Chordata</taxon>
        <taxon>Craniata</taxon>
        <taxon>Vertebrata</taxon>
        <taxon>Cyclostomata</taxon>
        <taxon>Myxini</taxon>
        <taxon>Myxiniformes</taxon>
        <taxon>Myxinidae</taxon>
        <taxon>Eptatretinae</taxon>
        <taxon>Eptatretus</taxon>
    </lineage>
</organism>
<comment type="similarity">
    <text evidence="1">Belongs to the Nudix hydrolase family.</text>
</comment>
<reference evidence="3" key="2">
    <citation type="submission" date="2025-09" db="UniProtKB">
        <authorList>
            <consortium name="Ensembl"/>
        </authorList>
    </citation>
    <scope>IDENTIFICATION</scope>
</reference>
<reference evidence="3" key="1">
    <citation type="submission" date="2025-08" db="UniProtKB">
        <authorList>
            <consortium name="Ensembl"/>
        </authorList>
    </citation>
    <scope>IDENTIFICATION</scope>
</reference>
<dbReference type="Gene3D" id="3.90.79.10">
    <property type="entry name" value="Nucleoside Triphosphate Pyrophosphohydrolase"/>
    <property type="match status" value="1"/>
</dbReference>
<dbReference type="GO" id="GO:0006753">
    <property type="term" value="P:nucleoside phosphate metabolic process"/>
    <property type="evidence" value="ECO:0007669"/>
    <property type="project" value="TreeGrafter"/>
</dbReference>
<dbReference type="Proteomes" id="UP000694388">
    <property type="component" value="Unplaced"/>
</dbReference>
<dbReference type="InterPro" id="IPR015797">
    <property type="entry name" value="NUDIX_hydrolase-like_dom_sf"/>
</dbReference>
<proteinExistence type="inferred from homology"/>
<keyword evidence="4" id="KW-1185">Reference proteome</keyword>
<evidence type="ECO:0000256" key="2">
    <source>
        <dbReference type="ARBA" id="ARBA00022801"/>
    </source>
</evidence>
<name>A0A8C4NA88_EPTBU</name>
<dbReference type="GO" id="GO:0008768">
    <property type="term" value="F:UDP-sugar diphosphatase activity"/>
    <property type="evidence" value="ECO:0007669"/>
    <property type="project" value="TreeGrafter"/>
</dbReference>
<keyword evidence="2" id="KW-0378">Hydrolase</keyword>